<evidence type="ECO:0000313" key="2">
    <source>
        <dbReference type="EMBL" id="BBX30431.1"/>
    </source>
</evidence>
<dbReference type="EMBL" id="AP022566">
    <property type="protein sequence ID" value="BBX30431.1"/>
    <property type="molecule type" value="Genomic_DNA"/>
</dbReference>
<keyword evidence="2" id="KW-0614">Plasmid</keyword>
<name>A0A6N4V454_9MYCO</name>
<accession>A0A6N4V454</accession>
<dbReference type="Pfam" id="PF21992">
    <property type="entry name" value="DUF6927"/>
    <property type="match status" value="1"/>
</dbReference>
<organism evidence="2 3">
    <name type="scientific">Mycolicibacterium alvei</name>
    <dbReference type="NCBI Taxonomy" id="67081"/>
    <lineage>
        <taxon>Bacteria</taxon>
        <taxon>Bacillati</taxon>
        <taxon>Actinomycetota</taxon>
        <taxon>Actinomycetes</taxon>
        <taxon>Mycobacteriales</taxon>
        <taxon>Mycobacteriaceae</taxon>
        <taxon>Mycolicibacterium</taxon>
    </lineage>
</organism>
<feature type="domain" description="DUF6927" evidence="1">
    <location>
        <begin position="71"/>
        <end position="137"/>
    </location>
</feature>
<sequence>MIASNYAPGDGGEWGGVYFAAHRESSGQVWASITLFGQHRGDVHIKAMSETMRPTAVGCGPRVLRALTEPAESEDARLWRQEAHRYQQKRRDALAARGHAIVLAQPVTLTNGMVLDTVVVDSLRCWSANDDRLRIRPQWDWFMRDWQQSP</sequence>
<gene>
    <name evidence="2" type="ORF">MALV_55560</name>
</gene>
<reference evidence="2 3" key="1">
    <citation type="journal article" date="2019" name="Emerg. Microbes Infect.">
        <title>Comprehensive subspecies identification of 175 nontuberculous mycobacteria species based on 7547 genomic profiles.</title>
        <authorList>
            <person name="Matsumoto Y."/>
            <person name="Kinjo T."/>
            <person name="Motooka D."/>
            <person name="Nabeya D."/>
            <person name="Jung N."/>
            <person name="Uechi K."/>
            <person name="Horii T."/>
            <person name="Iida T."/>
            <person name="Fujita J."/>
            <person name="Nakamura S."/>
        </authorList>
    </citation>
    <scope>NUCLEOTIDE SEQUENCE [LARGE SCALE GENOMIC DNA]</scope>
    <source>
        <strain evidence="2 3">JCM 12272</strain>
        <plasmid evidence="2">pJCM12272</plasmid>
    </source>
</reference>
<evidence type="ECO:0000313" key="3">
    <source>
        <dbReference type="Proteomes" id="UP000466906"/>
    </source>
</evidence>
<dbReference type="Proteomes" id="UP000466906">
    <property type="component" value="Plasmid pJCM12272"/>
</dbReference>
<geneLocation type="plasmid" evidence="2 3">
    <name>pJCM12272</name>
</geneLocation>
<keyword evidence="3" id="KW-1185">Reference proteome</keyword>
<evidence type="ECO:0000259" key="1">
    <source>
        <dbReference type="Pfam" id="PF21992"/>
    </source>
</evidence>
<dbReference type="AlphaFoldDB" id="A0A6N4V454"/>
<dbReference type="KEGG" id="malv:MALV_55560"/>
<proteinExistence type="predicted"/>
<dbReference type="InterPro" id="IPR053845">
    <property type="entry name" value="DUF6927"/>
</dbReference>
<protein>
    <recommendedName>
        <fullName evidence="1">DUF6927 domain-containing protein</fullName>
    </recommendedName>
</protein>